<dbReference type="Gene3D" id="3.20.20.140">
    <property type="entry name" value="Metal-dependent hydrolases"/>
    <property type="match status" value="1"/>
</dbReference>
<sequence length="432" mass="48407">MIHDLVFLNGRVIDPETNLDAIRSIGIVDGLIVSISEEILKGKVEIDISNLIICPGFIDVHSHEHSDEYYALKCQDGVTSVFELEVGTNDIDQWYAERENKTLVNHGVAIGHIQVRMKVFKHPPGFLPQSDSPAALQADKLDQIKNEIEYGLQRGAMAVGFGIHYVPASTRWEIVECFRLAKKYNVCCHVHMRHFGAQEINGSLAALEEVLALGACTQAAINVCHVHSTCLAVTDKALNIERNDPALNSSAIEKVLIENERKAVVKTEKIFNEFSQMNPELEPEENIETEESTVESDNDDDEDNEQETLIESSNNKMHPTHYDMADILPPLSSRSSSPISAPVNKTTAGEDFLEAKVNISLNNTERTQSIILKPEDQVQTIIPRRRQQQLTSNNTTLYNQITDNTKKRSISKDKMSSELKKRKDQPEIVVLD</sequence>
<comment type="caution">
    <text evidence="2">The sequence shown here is derived from an EMBL/GenBank/DDBJ whole genome shotgun (WGS) entry which is preliminary data.</text>
</comment>
<dbReference type="Proteomes" id="UP000663845">
    <property type="component" value="Unassembled WGS sequence"/>
</dbReference>
<dbReference type="InterPro" id="IPR011059">
    <property type="entry name" value="Metal-dep_hydrolase_composite"/>
</dbReference>
<name>A0A814W6H4_9BILA</name>
<feature type="compositionally biased region" description="Acidic residues" evidence="1">
    <location>
        <begin position="281"/>
        <end position="308"/>
    </location>
</feature>
<dbReference type="SUPFAM" id="SSF51556">
    <property type="entry name" value="Metallo-dependent hydrolases"/>
    <property type="match status" value="1"/>
</dbReference>
<organism evidence="2 3">
    <name type="scientific">Adineta steineri</name>
    <dbReference type="NCBI Taxonomy" id="433720"/>
    <lineage>
        <taxon>Eukaryota</taxon>
        <taxon>Metazoa</taxon>
        <taxon>Spiralia</taxon>
        <taxon>Gnathifera</taxon>
        <taxon>Rotifera</taxon>
        <taxon>Eurotatoria</taxon>
        <taxon>Bdelloidea</taxon>
        <taxon>Adinetida</taxon>
        <taxon>Adinetidae</taxon>
        <taxon>Adineta</taxon>
    </lineage>
</organism>
<evidence type="ECO:0000256" key="1">
    <source>
        <dbReference type="SAM" id="MobiDB-lite"/>
    </source>
</evidence>
<feature type="region of interest" description="Disordered" evidence="1">
    <location>
        <begin position="403"/>
        <end position="432"/>
    </location>
</feature>
<protein>
    <submittedName>
        <fullName evidence="2">Uncharacterized protein</fullName>
    </submittedName>
</protein>
<feature type="region of interest" description="Disordered" evidence="1">
    <location>
        <begin position="277"/>
        <end position="326"/>
    </location>
</feature>
<dbReference type="EMBL" id="CAJNOG010000361">
    <property type="protein sequence ID" value="CAF1198108.1"/>
    <property type="molecule type" value="Genomic_DNA"/>
</dbReference>
<accession>A0A814W6H4</accession>
<dbReference type="SUPFAM" id="SSF51338">
    <property type="entry name" value="Composite domain of metallo-dependent hydrolases"/>
    <property type="match status" value="1"/>
</dbReference>
<evidence type="ECO:0000313" key="3">
    <source>
        <dbReference type="Proteomes" id="UP000663845"/>
    </source>
</evidence>
<dbReference type="GO" id="GO:0016810">
    <property type="term" value="F:hydrolase activity, acting on carbon-nitrogen (but not peptide) bonds"/>
    <property type="evidence" value="ECO:0007669"/>
    <property type="project" value="InterPro"/>
</dbReference>
<dbReference type="AlphaFoldDB" id="A0A814W6H4"/>
<proteinExistence type="predicted"/>
<evidence type="ECO:0000313" key="2">
    <source>
        <dbReference type="EMBL" id="CAF1198108.1"/>
    </source>
</evidence>
<feature type="compositionally biased region" description="Basic and acidic residues" evidence="1">
    <location>
        <begin position="404"/>
        <end position="426"/>
    </location>
</feature>
<reference evidence="2" key="1">
    <citation type="submission" date="2021-02" db="EMBL/GenBank/DDBJ databases">
        <authorList>
            <person name="Nowell W R."/>
        </authorList>
    </citation>
    <scope>NUCLEOTIDE SEQUENCE</scope>
</reference>
<dbReference type="InterPro" id="IPR032466">
    <property type="entry name" value="Metal_Hydrolase"/>
</dbReference>
<gene>
    <name evidence="2" type="ORF">JYZ213_LOCUS26743</name>
</gene>